<organism evidence="7 8">
    <name type="scientific">Stomoxys calcitrans</name>
    <name type="common">Stable fly</name>
    <name type="synonym">Conops calcitrans</name>
    <dbReference type="NCBI Taxonomy" id="35570"/>
    <lineage>
        <taxon>Eukaryota</taxon>
        <taxon>Metazoa</taxon>
        <taxon>Ecdysozoa</taxon>
        <taxon>Arthropoda</taxon>
        <taxon>Hexapoda</taxon>
        <taxon>Insecta</taxon>
        <taxon>Pterygota</taxon>
        <taxon>Neoptera</taxon>
        <taxon>Endopterygota</taxon>
        <taxon>Diptera</taxon>
        <taxon>Brachycera</taxon>
        <taxon>Muscomorpha</taxon>
        <taxon>Muscoidea</taxon>
        <taxon>Muscidae</taxon>
        <taxon>Stomoxys</taxon>
    </lineage>
</organism>
<dbReference type="AlphaFoldDB" id="A0A1I8P4W4"/>
<evidence type="ECO:0000313" key="8">
    <source>
        <dbReference type="Proteomes" id="UP000095300"/>
    </source>
</evidence>
<dbReference type="Pfam" id="PF15795">
    <property type="entry name" value="Spec3"/>
    <property type="match status" value="1"/>
</dbReference>
<keyword evidence="2 6" id="KW-0812">Transmembrane</keyword>
<dbReference type="GO" id="GO:0019230">
    <property type="term" value="P:proprioception"/>
    <property type="evidence" value="ECO:0007669"/>
    <property type="project" value="TreeGrafter"/>
</dbReference>
<accession>A0A1I8P4W4</accession>
<proteinExistence type="predicted"/>
<name>A0A1I8P4W4_STOCA</name>
<dbReference type="InterPro" id="IPR026673">
    <property type="entry name" value="SPEC3/Stum"/>
</dbReference>
<dbReference type="PANTHER" id="PTHR21676:SF6">
    <property type="entry name" value="PROTEIN STUM"/>
    <property type="match status" value="1"/>
</dbReference>
<keyword evidence="4 6" id="KW-0472">Membrane</keyword>
<dbReference type="VEuPathDB" id="VectorBase:SCAU004809"/>
<dbReference type="GO" id="GO:0016020">
    <property type="term" value="C:membrane"/>
    <property type="evidence" value="ECO:0007669"/>
    <property type="project" value="UniProtKB-SubCell"/>
</dbReference>
<dbReference type="GO" id="GO:0050954">
    <property type="term" value="P:sensory perception of mechanical stimulus"/>
    <property type="evidence" value="ECO:0007669"/>
    <property type="project" value="TreeGrafter"/>
</dbReference>
<evidence type="ECO:0000256" key="2">
    <source>
        <dbReference type="ARBA" id="ARBA00022692"/>
    </source>
</evidence>
<dbReference type="GO" id="GO:0042330">
    <property type="term" value="P:taxis"/>
    <property type="evidence" value="ECO:0007669"/>
    <property type="project" value="TreeGrafter"/>
</dbReference>
<dbReference type="Proteomes" id="UP000095300">
    <property type="component" value="Unassembled WGS sequence"/>
</dbReference>
<feature type="transmembrane region" description="Helical" evidence="6">
    <location>
        <begin position="231"/>
        <end position="262"/>
    </location>
</feature>
<evidence type="ECO:0000256" key="1">
    <source>
        <dbReference type="ARBA" id="ARBA00004141"/>
    </source>
</evidence>
<reference evidence="7" key="1">
    <citation type="submission" date="2020-05" db="UniProtKB">
        <authorList>
            <consortium name="EnsemblMetazoa"/>
        </authorList>
    </citation>
    <scope>IDENTIFICATION</scope>
    <source>
        <strain evidence="7">USDA</strain>
    </source>
</reference>
<evidence type="ECO:0008006" key="9">
    <source>
        <dbReference type="Google" id="ProtNLM"/>
    </source>
</evidence>
<evidence type="ECO:0000256" key="3">
    <source>
        <dbReference type="ARBA" id="ARBA00022989"/>
    </source>
</evidence>
<evidence type="ECO:0000256" key="6">
    <source>
        <dbReference type="SAM" id="Phobius"/>
    </source>
</evidence>
<dbReference type="GO" id="GO:0071683">
    <property type="term" value="C:sensory dendrite"/>
    <property type="evidence" value="ECO:0007669"/>
    <property type="project" value="TreeGrafter"/>
</dbReference>
<protein>
    <recommendedName>
        <fullName evidence="9">Protein stum</fullName>
    </recommendedName>
</protein>
<keyword evidence="3 6" id="KW-1133">Transmembrane helix</keyword>
<evidence type="ECO:0000256" key="4">
    <source>
        <dbReference type="ARBA" id="ARBA00023136"/>
    </source>
</evidence>
<evidence type="ECO:0000313" key="7">
    <source>
        <dbReference type="EnsemblMetazoa" id="SCAU004809-PA"/>
    </source>
</evidence>
<keyword evidence="8" id="KW-1185">Reference proteome</keyword>
<sequence length="359" mass="39696">MPCRRSRCSRCCRRNRNNRHDEAKQPVLSASSSATTTNLQLIDEKQGAKSSCWQRLNCSRCCRKKDTQPPSLRKQEKPLAASSSLGPPKQSKCGLCLSKIFCCRSVNKIDPKTGDETEVKKCCFCIPCRRKRAHHSTAASMTGSTVAWQDPEVGITPTDAAVLEGQDEPKQGCCKRFCNFLLCCRKKKVQVADSRRQSIRAPPPEDTRRKLHVDLVEYTSKMKGAIPVLPLCLAYFCALCNILIPGLGTLLSGFFCLCLGIPRFSHYDSAKARFGSLLINTIVAFAQLFCVLFCFVGWGWSIWWGTIMLKCARKLSKIRKVERLEMEEEKRQAAAEAAAAAAAAATAAAAKGETETAKT</sequence>
<dbReference type="PANTHER" id="PTHR21676">
    <property type="entry name" value="PROTEIN STUM"/>
    <property type="match status" value="1"/>
</dbReference>
<gene>
    <name evidence="7" type="primary">106095090</name>
</gene>
<dbReference type="EnsemblMetazoa" id="SCAU004809-RA">
    <property type="protein sequence ID" value="SCAU004809-PA"/>
    <property type="gene ID" value="SCAU004809"/>
</dbReference>
<evidence type="ECO:0000256" key="5">
    <source>
        <dbReference type="SAM" id="MobiDB-lite"/>
    </source>
</evidence>
<feature type="region of interest" description="Disordered" evidence="5">
    <location>
        <begin position="64"/>
        <end position="91"/>
    </location>
</feature>
<comment type="subcellular location">
    <subcellularLocation>
        <location evidence="1">Membrane</location>
        <topology evidence="1">Multi-pass membrane protein</topology>
    </subcellularLocation>
</comment>
<feature type="transmembrane region" description="Helical" evidence="6">
    <location>
        <begin position="282"/>
        <end position="309"/>
    </location>
</feature>